<comment type="caution">
    <text evidence="8">The sequence shown here is derived from an EMBL/GenBank/DDBJ whole genome shotgun (WGS) entry which is preliminary data.</text>
</comment>
<dbReference type="InterPro" id="IPR019734">
    <property type="entry name" value="TPR_rpt"/>
</dbReference>
<accession>A0ABT1DJS9</accession>
<dbReference type="InterPro" id="IPR027417">
    <property type="entry name" value="P-loop_NTPase"/>
</dbReference>
<dbReference type="InterPro" id="IPR003593">
    <property type="entry name" value="AAA+_ATPase"/>
</dbReference>
<dbReference type="SMART" id="SM01043">
    <property type="entry name" value="BTAD"/>
    <property type="match status" value="1"/>
</dbReference>
<evidence type="ECO:0000256" key="1">
    <source>
        <dbReference type="ARBA" id="ARBA00005820"/>
    </source>
</evidence>
<dbReference type="Proteomes" id="UP001523369">
    <property type="component" value="Unassembled WGS sequence"/>
</dbReference>
<feature type="domain" description="OmpR/PhoB-type" evidence="7">
    <location>
        <begin position="1"/>
        <end position="91"/>
    </location>
</feature>
<evidence type="ECO:0000256" key="3">
    <source>
        <dbReference type="ARBA" id="ARBA00023125"/>
    </source>
</evidence>
<feature type="DNA-binding region" description="OmpR/PhoB-type" evidence="6">
    <location>
        <begin position="1"/>
        <end position="91"/>
    </location>
</feature>
<dbReference type="EMBL" id="JAMYJR010000009">
    <property type="protein sequence ID" value="MCO8270733.1"/>
    <property type="molecule type" value="Genomic_DNA"/>
</dbReference>
<comment type="similarity">
    <text evidence="1">Belongs to the AfsR/DnrI/RedD regulatory family.</text>
</comment>
<dbReference type="Pfam" id="PF17874">
    <property type="entry name" value="TPR_MalT"/>
    <property type="match status" value="1"/>
</dbReference>
<dbReference type="InterPro" id="IPR051677">
    <property type="entry name" value="AfsR-DnrI-RedD_regulator"/>
</dbReference>
<dbReference type="SUPFAM" id="SSF46894">
    <property type="entry name" value="C-terminal effector domain of the bipartite response regulators"/>
    <property type="match status" value="1"/>
</dbReference>
<keyword evidence="2" id="KW-0805">Transcription regulation</keyword>
<reference evidence="8 9" key="1">
    <citation type="submission" date="2022-06" db="EMBL/GenBank/DDBJ databases">
        <title>New Species of the Genus Actinoplanes, ActinopZanes ferrugineus.</title>
        <authorList>
            <person name="Ding P."/>
        </authorList>
    </citation>
    <scope>NUCLEOTIDE SEQUENCE [LARGE SCALE GENOMIC DNA]</scope>
    <source>
        <strain evidence="8 9">TRM88003</strain>
    </source>
</reference>
<dbReference type="PANTHER" id="PTHR35807:SF1">
    <property type="entry name" value="TRANSCRIPTIONAL REGULATOR REDD"/>
    <property type="match status" value="1"/>
</dbReference>
<dbReference type="InterPro" id="IPR001867">
    <property type="entry name" value="OmpR/PhoB-type_DNA-bd"/>
</dbReference>
<evidence type="ECO:0000313" key="8">
    <source>
        <dbReference type="EMBL" id="MCO8270733.1"/>
    </source>
</evidence>
<dbReference type="InterPro" id="IPR036388">
    <property type="entry name" value="WH-like_DNA-bd_sf"/>
</dbReference>
<organism evidence="8 9">
    <name type="scientific">Paractinoplanes aksuensis</name>
    <dbReference type="NCBI Taxonomy" id="2939490"/>
    <lineage>
        <taxon>Bacteria</taxon>
        <taxon>Bacillati</taxon>
        <taxon>Actinomycetota</taxon>
        <taxon>Actinomycetes</taxon>
        <taxon>Micromonosporales</taxon>
        <taxon>Micromonosporaceae</taxon>
        <taxon>Paractinoplanes</taxon>
    </lineage>
</organism>
<gene>
    <name evidence="8" type="ORF">M1L60_08980</name>
</gene>
<dbReference type="PROSITE" id="PS50005">
    <property type="entry name" value="TPR"/>
    <property type="match status" value="1"/>
</dbReference>
<name>A0ABT1DJS9_9ACTN</name>
<dbReference type="Pfam" id="PF03704">
    <property type="entry name" value="BTAD"/>
    <property type="match status" value="1"/>
</dbReference>
<dbReference type="Gene3D" id="1.25.40.10">
    <property type="entry name" value="Tetratricopeptide repeat domain"/>
    <property type="match status" value="3"/>
</dbReference>
<dbReference type="InterPro" id="IPR011990">
    <property type="entry name" value="TPR-like_helical_dom_sf"/>
</dbReference>
<sequence length="904" mass="97569">MLDFTLLGAVEIWRDGQRVDAGHPRQRAVLASLLAEAGRPVPTDVVIDRVWGHTPPPSVRPTLHAHIARLRRIVQPDVALRFASGCYVLEADAGRVDVHRFGALVARAADAQSPAGTRLDLLRAAMGLWRGEPLAGLTGDWAEQTRASWQRQHADASMAWAEAELRAANPAAVLPLLTDLSERNPLHEALAVALMQALCAAGRPAEALAHFETIRTHLQSELGADPGPALQDMHRIVLRGEVPGTTERTARPAQLPAAPATFVGRGRELAALDEWRTDPAIAVVGPAGVGKTALVLRWCWAVRQQFPDGQLYVDMRGFGDGDPVDPADALDRMLRALGVPPEQIARDPDERSAQLRSELADRRVLVVLDNARSARQVRALLPGGSGSLAMVTSRSRLDGLVAEGVRRLPLVALTSGEATALVRRIAGHDAVGDDGLTGRLVALCEGLPLAVSVVAARLDAPHRLLTIVRELEDERNRLSVLDVQEDDVSVRRALGFSVRSLDDPARRLFGLLSAHPGQTPTLGACAALLGQDIDGTRMLLDSLAAVHLVQLPSPGRYRMHDLVRLAAREQAAASAEQHTARRRVLLWYRDTANTADRVLRPAERPNFASPAPVTFADAEEAMAWLDAEADNLTAAVLVGCRSDPAIGWQIAAALYGWLVRRRHLDKWVELYQVAAGAAAEVGDSVGEGLIRSRLAAPYSSLGRIEQASLSCRRAYELRRADGDLLGAATALLNLGAVQNNARQADEAIRWLGEAAQLSGKLDGAGHLRALIASNLGEAHGLRKQYDQAVRHYRTALRLAQEHCGPRDVGEIMRQLAETYRDSGRPAEADRYAGQAMERARTAGDPLLEVKSLVVLGQARKAQGRHADADQFVRKALALSEPLDSDRAAALRALLDSWAVATART</sequence>
<keyword evidence="3 6" id="KW-0238">DNA-binding</keyword>
<dbReference type="SMART" id="SM00862">
    <property type="entry name" value="Trans_reg_C"/>
    <property type="match status" value="1"/>
</dbReference>
<dbReference type="SUPFAM" id="SSF52540">
    <property type="entry name" value="P-loop containing nucleoside triphosphate hydrolases"/>
    <property type="match status" value="1"/>
</dbReference>
<dbReference type="RefSeq" id="WP_253236871.1">
    <property type="nucleotide sequence ID" value="NZ_JAMYJR010000009.1"/>
</dbReference>
<evidence type="ECO:0000259" key="7">
    <source>
        <dbReference type="PROSITE" id="PS51755"/>
    </source>
</evidence>
<dbReference type="InterPro" id="IPR016032">
    <property type="entry name" value="Sig_transdc_resp-reg_C-effctor"/>
</dbReference>
<dbReference type="PRINTS" id="PR00364">
    <property type="entry name" value="DISEASERSIST"/>
</dbReference>
<dbReference type="InterPro" id="IPR005158">
    <property type="entry name" value="BTAD"/>
</dbReference>
<proteinExistence type="inferred from homology"/>
<evidence type="ECO:0000256" key="2">
    <source>
        <dbReference type="ARBA" id="ARBA00023015"/>
    </source>
</evidence>
<dbReference type="PROSITE" id="PS51755">
    <property type="entry name" value="OMPR_PHOB"/>
    <property type="match status" value="1"/>
</dbReference>
<evidence type="ECO:0000256" key="4">
    <source>
        <dbReference type="ARBA" id="ARBA00023163"/>
    </source>
</evidence>
<dbReference type="SMART" id="SM00028">
    <property type="entry name" value="TPR"/>
    <property type="match status" value="5"/>
</dbReference>
<evidence type="ECO:0000313" key="9">
    <source>
        <dbReference type="Proteomes" id="UP001523369"/>
    </source>
</evidence>
<protein>
    <submittedName>
        <fullName evidence="8">Tetratricopeptide repeat protein</fullName>
    </submittedName>
</protein>
<dbReference type="SUPFAM" id="SSF48452">
    <property type="entry name" value="TPR-like"/>
    <property type="match status" value="2"/>
</dbReference>
<evidence type="ECO:0000256" key="5">
    <source>
        <dbReference type="PROSITE-ProRule" id="PRU00339"/>
    </source>
</evidence>
<evidence type="ECO:0000256" key="6">
    <source>
        <dbReference type="PROSITE-ProRule" id="PRU01091"/>
    </source>
</evidence>
<dbReference type="PANTHER" id="PTHR35807">
    <property type="entry name" value="TRANSCRIPTIONAL REGULATOR REDD-RELATED"/>
    <property type="match status" value="1"/>
</dbReference>
<dbReference type="CDD" id="cd15831">
    <property type="entry name" value="BTAD"/>
    <property type="match status" value="1"/>
</dbReference>
<keyword evidence="5" id="KW-0802">TPR repeat</keyword>
<feature type="repeat" description="TPR" evidence="5">
    <location>
        <begin position="769"/>
        <end position="802"/>
    </location>
</feature>
<keyword evidence="4" id="KW-0804">Transcription</keyword>
<dbReference type="Gene3D" id="1.10.10.10">
    <property type="entry name" value="Winged helix-like DNA-binding domain superfamily/Winged helix DNA-binding domain"/>
    <property type="match status" value="1"/>
</dbReference>
<dbReference type="SMART" id="SM00382">
    <property type="entry name" value="AAA"/>
    <property type="match status" value="1"/>
</dbReference>
<keyword evidence="9" id="KW-1185">Reference proteome</keyword>
<dbReference type="InterPro" id="IPR041617">
    <property type="entry name" value="TPR_MalT"/>
</dbReference>